<dbReference type="InParanoid" id="F2LWD1"/>
<dbReference type="RefSeq" id="WP_013682103.1">
    <property type="nucleotide sequence ID" value="NC_015318.1"/>
</dbReference>
<evidence type="ECO:0000313" key="2">
    <source>
        <dbReference type="EMBL" id="AEA34065.1"/>
    </source>
</evidence>
<accession>F2LWD1</accession>
<dbReference type="Proteomes" id="UP000008139">
    <property type="component" value="Chromosome"/>
</dbReference>
<dbReference type="eggNOG" id="COG2885">
    <property type="taxonomic scope" value="Bacteria"/>
</dbReference>
<sequence length="554" mass="63762">MAVIVRVLVVLFIFYSSTVAFSGGLSDVFKQFDEIEKNVNQIKHSLKGEPENGQQNAVQSQANEVREFSGEVVVPDSNRTWYFKMDKFSAAACSRIYYSVNDGNPHFLVEYAGQPDVGAAMPIKGLKKGDRIVFLVKTSYYGWHGPVYSTDRRFFIAEKYNDRKYYFKFEDAARADARYNDGAFYFFEEGQMPVNHFIRILSYDVYKQGNKYLFRGKIKLNVAGNVDSQILIKDNHWHTTDVIKLNFYNNGRDIHSFSFSIPKTDFPKPAYTSILKVSYNGEKDLRVRMVKPCVDKLPEQINPFGTIKKDPFVFVGRIYYLRKNTTKLPNFSKLRPRGIIYTPTLNVTPRSFDSGFPGITSRYEWFAIRYTSELFLKEPKLLRFALLSDDGSKLIIDNKVVINNDGIHPPRKKYGSVYLESGLHKIEVQYFQGPRYQVALVLYVIENGKERVLDISRFAPVVSVNNGFGIRRGVLFEEYSDRLKPEGIKVLMKIKKLIGEKYKSINIYGRDDELSKDRIKSIVNMLVGFGIDPSRIRKYYGLGDSSFSIKIVVN</sequence>
<keyword evidence="3" id="KW-1185">Reference proteome</keyword>
<proteinExistence type="predicted"/>
<dbReference type="AlphaFoldDB" id="F2LWD1"/>
<feature type="domain" description="PA14" evidence="1">
    <location>
        <begin position="311"/>
        <end position="458"/>
    </location>
</feature>
<dbReference type="InterPro" id="IPR011658">
    <property type="entry name" value="PA14_dom"/>
</dbReference>
<dbReference type="Pfam" id="PF07691">
    <property type="entry name" value="PA14"/>
    <property type="match status" value="1"/>
</dbReference>
<evidence type="ECO:0000259" key="1">
    <source>
        <dbReference type="PROSITE" id="PS51820"/>
    </source>
</evidence>
<dbReference type="PROSITE" id="PS51820">
    <property type="entry name" value="PA14"/>
    <property type="match status" value="1"/>
</dbReference>
<name>F2LWD1_HIPMA</name>
<dbReference type="KEGG" id="hmr:Hipma_1099"/>
<dbReference type="Gene3D" id="3.30.1330.60">
    <property type="entry name" value="OmpA-like domain"/>
    <property type="match status" value="1"/>
</dbReference>
<gene>
    <name evidence="2" type="ordered locus">Hipma_1099</name>
</gene>
<dbReference type="SUPFAM" id="SSF56988">
    <property type="entry name" value="Anthrax protective antigen"/>
    <property type="match status" value="1"/>
</dbReference>
<dbReference type="Gene3D" id="3.90.182.10">
    <property type="entry name" value="Toxin - Anthrax Protective Antigen,domain 1"/>
    <property type="match status" value="1"/>
</dbReference>
<dbReference type="SMART" id="SM00758">
    <property type="entry name" value="PA14"/>
    <property type="match status" value="1"/>
</dbReference>
<dbReference type="EMBL" id="CP002606">
    <property type="protein sequence ID" value="AEA34065.1"/>
    <property type="molecule type" value="Genomic_DNA"/>
</dbReference>
<dbReference type="SUPFAM" id="SSF103088">
    <property type="entry name" value="OmpA-like"/>
    <property type="match status" value="1"/>
</dbReference>
<reference evidence="2 3" key="1">
    <citation type="journal article" date="2011" name="Stand. Genomic Sci.">
        <title>Complete genome sequence of the thermophilic sulfur-reducer Hippea maritima type strain (MH(2)).</title>
        <authorList>
            <person name="Huntemann M."/>
            <person name="Lu M."/>
            <person name="Nolan M."/>
            <person name="Lapidus A."/>
            <person name="Lucas S."/>
            <person name="Hammon N."/>
            <person name="Deshpande S."/>
            <person name="Cheng J.F."/>
            <person name="Tapia R."/>
            <person name="Han C."/>
            <person name="Goodwin L."/>
            <person name="Pitluck S."/>
            <person name="Liolios K."/>
            <person name="Pagani I."/>
            <person name="Ivanova N."/>
            <person name="Ovchinikova G."/>
            <person name="Pati A."/>
            <person name="Chen A."/>
            <person name="Palaniappan K."/>
            <person name="Land M."/>
            <person name="Hauser L."/>
            <person name="Jeffries C.D."/>
            <person name="Detter J.C."/>
            <person name="Brambilla E.M."/>
            <person name="Rohde M."/>
            <person name="Spring S."/>
            <person name="Goker M."/>
            <person name="Woyke T."/>
            <person name="Bristow J."/>
            <person name="Eisen J.A."/>
            <person name="Markowitz V."/>
            <person name="Hugenholtz P."/>
            <person name="Kyrpides N.C."/>
            <person name="Klenk H.P."/>
            <person name="Mavromatis K."/>
        </authorList>
    </citation>
    <scope>NUCLEOTIDE SEQUENCE [LARGE SCALE GENOMIC DNA]</scope>
    <source>
        <strain evidence="3">ATCC 700847 / DSM 10411 / MH2</strain>
    </source>
</reference>
<dbReference type="InterPro" id="IPR037524">
    <property type="entry name" value="PA14/GLEYA"/>
</dbReference>
<protein>
    <submittedName>
        <fullName evidence="2">PA14 domain protein</fullName>
    </submittedName>
</protein>
<dbReference type="STRING" id="760142.Hipma_1099"/>
<reference evidence="3" key="2">
    <citation type="submission" date="2011-03" db="EMBL/GenBank/DDBJ databases">
        <title>The complete genome of Hippea maritima DSM 10411.</title>
        <authorList>
            <consortium name="US DOE Joint Genome Institute (JGI-PGF)"/>
            <person name="Lucas S."/>
            <person name="Copeland A."/>
            <person name="Lapidus A."/>
            <person name="Bruce D."/>
            <person name="Goodwin L."/>
            <person name="Pitluck S."/>
            <person name="Peters L."/>
            <person name="Kyrpides N."/>
            <person name="Mavromatis K."/>
            <person name="Pagani I."/>
            <person name="Ivanova N."/>
            <person name="Mikhailova N."/>
            <person name="Lu M."/>
            <person name="Detter J.C."/>
            <person name="Tapia R."/>
            <person name="Han C."/>
            <person name="Land M."/>
            <person name="Hauser L."/>
            <person name="Markowitz V."/>
            <person name="Cheng J.-F."/>
            <person name="Hugenholtz P."/>
            <person name="Woyke T."/>
            <person name="Wu D."/>
            <person name="Spring S."/>
            <person name="Schroeder M."/>
            <person name="Brambilla E."/>
            <person name="Klenk H.-P."/>
            <person name="Eisen J.A."/>
        </authorList>
    </citation>
    <scope>NUCLEOTIDE SEQUENCE [LARGE SCALE GENOMIC DNA]</scope>
    <source>
        <strain evidence="3">ATCC 700847 / DSM 10411 / MH2</strain>
    </source>
</reference>
<organism evidence="2 3">
    <name type="scientific">Hippea maritima (strain ATCC 700847 / DSM 10411 / MH2)</name>
    <dbReference type="NCBI Taxonomy" id="760142"/>
    <lineage>
        <taxon>Bacteria</taxon>
        <taxon>Pseudomonadati</taxon>
        <taxon>Campylobacterota</taxon>
        <taxon>Desulfurellia</taxon>
        <taxon>Desulfurellales</taxon>
        <taxon>Hippeaceae</taxon>
        <taxon>Hippea</taxon>
    </lineage>
</organism>
<dbReference type="InterPro" id="IPR036737">
    <property type="entry name" value="OmpA-like_sf"/>
</dbReference>
<dbReference type="OrthoDB" id="5513570at2"/>
<dbReference type="HOGENOM" id="CLU_491575_0_0_7"/>
<evidence type="ECO:0000313" key="3">
    <source>
        <dbReference type="Proteomes" id="UP000008139"/>
    </source>
</evidence>